<accession>A0A0A6NZX0</accession>
<evidence type="ECO:0000313" key="1">
    <source>
        <dbReference type="EMBL" id="OAD23934.1"/>
    </source>
</evidence>
<reference evidence="1 2" key="1">
    <citation type="submission" date="2016-05" db="EMBL/GenBank/DDBJ databases">
        <title>Single-cell genome of chain-forming Candidatus Thiomargarita nelsonii and comparison to other large sulfur-oxidizing bacteria.</title>
        <authorList>
            <person name="Winkel M."/>
            <person name="Salman V."/>
            <person name="Woyke T."/>
            <person name="Schulz-Vogt H."/>
            <person name="Richter M."/>
            <person name="Flood B."/>
            <person name="Bailey J."/>
            <person name="Amann R."/>
            <person name="Mussmann M."/>
        </authorList>
    </citation>
    <scope>NUCLEOTIDE SEQUENCE [LARGE SCALE GENOMIC DNA]</scope>
    <source>
        <strain evidence="1 2">THI036</strain>
    </source>
</reference>
<dbReference type="AlphaFoldDB" id="A0A0A6NZX0"/>
<gene>
    <name evidence="1" type="ORF">THIOM_000221</name>
</gene>
<name>A0A0A6NZX0_9GAMM</name>
<keyword evidence="2" id="KW-1185">Reference proteome</keyword>
<sequence>MAIEPGYSNLIKQALTSYASLLAKNPSPSYDIILAFDDEHHQYLLRKLGWTESSRLRQTVLHIAIHKGKIWIEEDWTEEGIATYFLSHKVPREKIVLGFQAPIMRPYTEFAVD</sequence>
<comment type="caution">
    <text evidence="1">The sequence shown here is derived from an EMBL/GenBank/DDBJ whole genome shotgun (WGS) entry which is preliminary data.</text>
</comment>
<dbReference type="Gene3D" id="3.30.310.110">
    <property type="entry name" value="XisI-like"/>
    <property type="match status" value="1"/>
</dbReference>
<dbReference type="InterPro" id="IPR014968">
    <property type="entry name" value="XisI"/>
</dbReference>
<protein>
    <submittedName>
        <fullName evidence="1">XisI protein</fullName>
    </submittedName>
</protein>
<dbReference type="InterPro" id="IPR035943">
    <property type="entry name" value="XisI-like_sf"/>
</dbReference>
<evidence type="ECO:0000313" key="2">
    <source>
        <dbReference type="Proteomes" id="UP000076962"/>
    </source>
</evidence>
<proteinExistence type="predicted"/>
<dbReference type="EMBL" id="LUTY01000092">
    <property type="protein sequence ID" value="OAD23934.1"/>
    <property type="molecule type" value="Genomic_DNA"/>
</dbReference>
<dbReference type="CDD" id="cd16382">
    <property type="entry name" value="XisI-like"/>
    <property type="match status" value="1"/>
</dbReference>
<dbReference type="Pfam" id="PF08869">
    <property type="entry name" value="XisI"/>
    <property type="match status" value="1"/>
</dbReference>
<dbReference type="Proteomes" id="UP000076962">
    <property type="component" value="Unassembled WGS sequence"/>
</dbReference>
<dbReference type="SUPFAM" id="SSF143847">
    <property type="entry name" value="XisI-like"/>
    <property type="match status" value="1"/>
</dbReference>
<organism evidence="1 2">
    <name type="scientific">Candidatus Thiomargarita nelsonii</name>
    <dbReference type="NCBI Taxonomy" id="1003181"/>
    <lineage>
        <taxon>Bacteria</taxon>
        <taxon>Pseudomonadati</taxon>
        <taxon>Pseudomonadota</taxon>
        <taxon>Gammaproteobacteria</taxon>
        <taxon>Thiotrichales</taxon>
        <taxon>Thiotrichaceae</taxon>
        <taxon>Thiomargarita</taxon>
    </lineage>
</organism>